<name>A0ABS7T381_9GAMM</name>
<protein>
    <submittedName>
        <fullName evidence="1">Uncharacterized protein</fullName>
    </submittedName>
</protein>
<accession>A0ABS7T381</accession>
<dbReference type="RefSeq" id="WP_223674514.1">
    <property type="nucleotide sequence ID" value="NZ_JAINZW010000001.1"/>
</dbReference>
<proteinExistence type="predicted"/>
<sequence>MSAVIHPRLRPLPLTAAQTLRATQFGLQARNRYGFRAWNAIEPELGAQWHATQAGTGLDWLEAADQVYAAWRDALPGDVAEELVATN</sequence>
<evidence type="ECO:0000313" key="1">
    <source>
        <dbReference type="EMBL" id="MBZ4038324.1"/>
    </source>
</evidence>
<evidence type="ECO:0000313" key="2">
    <source>
        <dbReference type="Proteomes" id="UP001430954"/>
    </source>
</evidence>
<dbReference type="Proteomes" id="UP001430954">
    <property type="component" value="Unassembled WGS sequence"/>
</dbReference>
<reference evidence="1 2" key="1">
    <citation type="submission" date="2021-09" db="EMBL/GenBank/DDBJ databases">
        <title>Lysobacter sp. 13A isolated from the river sediment.</title>
        <authorList>
            <person name="Liu H."/>
            <person name="Li S."/>
            <person name="Mao S."/>
        </authorList>
    </citation>
    <scope>NUCLEOTIDE SEQUENCE [LARGE SCALE GENOMIC DNA]</scope>
    <source>
        <strain evidence="1 2">13A</strain>
    </source>
</reference>
<comment type="caution">
    <text evidence="1">The sequence shown here is derived from an EMBL/GenBank/DDBJ whole genome shotgun (WGS) entry which is preliminary data.</text>
</comment>
<gene>
    <name evidence="1" type="ORF">K6753_02075</name>
</gene>
<organism evidence="1 2">
    <name type="scientific">Novilysobacter selenitireducens</name>
    <dbReference type="NCBI Taxonomy" id="2872639"/>
    <lineage>
        <taxon>Bacteria</taxon>
        <taxon>Pseudomonadati</taxon>
        <taxon>Pseudomonadota</taxon>
        <taxon>Gammaproteobacteria</taxon>
        <taxon>Lysobacterales</taxon>
        <taxon>Lysobacteraceae</taxon>
        <taxon>Novilysobacter</taxon>
    </lineage>
</organism>
<dbReference type="EMBL" id="JAINZW010000001">
    <property type="protein sequence ID" value="MBZ4038324.1"/>
    <property type="molecule type" value="Genomic_DNA"/>
</dbReference>
<keyword evidence="2" id="KW-1185">Reference proteome</keyword>